<feature type="region of interest" description="Disordered" evidence="1">
    <location>
        <begin position="1"/>
        <end position="21"/>
    </location>
</feature>
<evidence type="ECO:0000256" key="1">
    <source>
        <dbReference type="SAM" id="MobiDB-lite"/>
    </source>
</evidence>
<dbReference type="VEuPathDB" id="FungiDB:PAAG_11695"/>
<dbReference type="OMA" id="QYSAPYR"/>
<proteinExistence type="predicted"/>
<feature type="transmembrane region" description="Helical" evidence="2">
    <location>
        <begin position="286"/>
        <end position="319"/>
    </location>
</feature>
<protein>
    <submittedName>
        <fullName evidence="3">Uncharacterized protein</fullName>
    </submittedName>
</protein>
<name>A0A0A2VL23_PARBA</name>
<dbReference type="Proteomes" id="UP000002059">
    <property type="component" value="Partially assembled WGS sequence"/>
</dbReference>
<feature type="region of interest" description="Disordered" evidence="1">
    <location>
        <begin position="222"/>
        <end position="245"/>
    </location>
</feature>
<dbReference type="RefSeq" id="XP_015703082.1">
    <property type="nucleotide sequence ID" value="XM_015847293.1"/>
</dbReference>
<dbReference type="HOGENOM" id="CLU_043314_1_0_1"/>
<dbReference type="eggNOG" id="ENOG502SQGD">
    <property type="taxonomic scope" value="Eukaryota"/>
</dbReference>
<evidence type="ECO:0000256" key="2">
    <source>
        <dbReference type="SAM" id="Phobius"/>
    </source>
</evidence>
<dbReference type="GeneID" id="26970604"/>
<evidence type="ECO:0000313" key="4">
    <source>
        <dbReference type="Proteomes" id="UP000002059"/>
    </source>
</evidence>
<feature type="compositionally biased region" description="Low complexity" evidence="1">
    <location>
        <begin position="350"/>
        <end position="364"/>
    </location>
</feature>
<feature type="region of interest" description="Disordered" evidence="1">
    <location>
        <begin position="325"/>
        <end position="364"/>
    </location>
</feature>
<keyword evidence="2" id="KW-1133">Transmembrane helix</keyword>
<dbReference type="AlphaFoldDB" id="A0A0A2VL23"/>
<dbReference type="STRING" id="502779.A0A0A2VL23"/>
<evidence type="ECO:0000313" key="3">
    <source>
        <dbReference type="EMBL" id="KGQ01569.1"/>
    </source>
</evidence>
<keyword evidence="2" id="KW-0812">Transmembrane</keyword>
<dbReference type="OrthoDB" id="5425848at2759"/>
<feature type="transmembrane region" description="Helical" evidence="2">
    <location>
        <begin position="377"/>
        <end position="396"/>
    </location>
</feature>
<feature type="compositionally biased region" description="Low complexity" evidence="1">
    <location>
        <begin position="411"/>
        <end position="427"/>
    </location>
</feature>
<accession>A0A0A2VL23</accession>
<gene>
    <name evidence="3" type="ORF">PAAG_11695</name>
</gene>
<organism evidence="3 4">
    <name type="scientific">Paracoccidioides lutzii (strain ATCC MYA-826 / Pb01)</name>
    <name type="common">Paracoccidioides brasiliensis</name>
    <dbReference type="NCBI Taxonomy" id="502779"/>
    <lineage>
        <taxon>Eukaryota</taxon>
        <taxon>Fungi</taxon>
        <taxon>Dikarya</taxon>
        <taxon>Ascomycota</taxon>
        <taxon>Pezizomycotina</taxon>
        <taxon>Eurotiomycetes</taxon>
        <taxon>Eurotiomycetidae</taxon>
        <taxon>Onygenales</taxon>
        <taxon>Ajellomycetaceae</taxon>
        <taxon>Paracoccidioides</taxon>
    </lineage>
</organism>
<dbReference type="KEGG" id="pbl:PAAG_11695"/>
<feature type="region of interest" description="Disordered" evidence="1">
    <location>
        <begin position="399"/>
        <end position="427"/>
    </location>
</feature>
<dbReference type="EMBL" id="KN293999">
    <property type="protein sequence ID" value="KGQ01569.1"/>
    <property type="molecule type" value="Genomic_DNA"/>
</dbReference>
<keyword evidence="4" id="KW-1185">Reference proteome</keyword>
<keyword evidence="2" id="KW-0472">Membrane</keyword>
<reference evidence="3 4" key="1">
    <citation type="journal article" date="2011" name="PLoS Genet.">
        <title>Comparative genomic analysis of human fungal pathogens causing paracoccidioidomycosis.</title>
        <authorList>
            <person name="Desjardins C.A."/>
            <person name="Champion M.D."/>
            <person name="Holder J.W."/>
            <person name="Muszewska A."/>
            <person name="Goldberg J."/>
            <person name="Bailao A.M."/>
            <person name="Brigido M.M."/>
            <person name="Ferreira M.E."/>
            <person name="Garcia A.M."/>
            <person name="Grynberg M."/>
            <person name="Gujja S."/>
            <person name="Heiman D.I."/>
            <person name="Henn M.R."/>
            <person name="Kodira C.D."/>
            <person name="Leon-Narvaez H."/>
            <person name="Longo L.V."/>
            <person name="Ma L.J."/>
            <person name="Malavazi I."/>
            <person name="Matsuo A.L."/>
            <person name="Morais F.V."/>
            <person name="Pereira M."/>
            <person name="Rodriguez-Brito S."/>
            <person name="Sakthikumar S."/>
            <person name="Salem-Izacc S.M."/>
            <person name="Sykes S.M."/>
            <person name="Teixeira M.M."/>
            <person name="Vallejo M.C."/>
            <person name="Walter M.E."/>
            <person name="Yandava C."/>
            <person name="Young S."/>
            <person name="Zeng Q."/>
            <person name="Zucker J."/>
            <person name="Felipe M.S."/>
            <person name="Goldman G.H."/>
            <person name="Haas B.J."/>
            <person name="McEwen J.G."/>
            <person name="Nino-Vega G."/>
            <person name="Puccia R."/>
            <person name="San-Blas G."/>
            <person name="Soares C.M."/>
            <person name="Birren B.W."/>
            <person name="Cuomo C.A."/>
        </authorList>
    </citation>
    <scope>NUCLEOTIDE SEQUENCE [LARGE SCALE GENOMIC DNA]</scope>
    <source>
        <strain evidence="4">ATCC MYA-826 / Pb01</strain>
    </source>
</reference>
<sequence>MPRRQVAGRHPPSFPAQTSDDAEAFVAEPSRGPIWIVVRSTNRPVLVRCLVRDDNRLPLSRGSRLDFFQPQYNQMQRLRISSCALAILTILSQAPLTQSFPFRIHFNLNLASRDCTPCGFYSQECCTASQTCSTNANNQAVCVNSPPAKAQDSGQWETFTTAYVRTDLVTVTSTGSRLITAPTSGNQVQCQLNLGESLCGTICCTAAQACNTDELRCVESGSSPFEPTVGPAPTPPTRPTSSGRATITAHPTAAVPFIPPVGSDGQPLPPQASTGGRLSGGAIAGIVIGVLVGVVLLFLICLSACAKGAITTILALLGLGKKRGSSSGSGSTQSFSDVDNRPPGRTWFGYRPSRPPAGSASYSSYSEKSKKSGLFGMGKWTSVGLILGALAICLGLRSKKKQNGPPSSATYSDSYYYYDYSSSSSSK</sequence>